<dbReference type="Gene3D" id="2.60.40.3500">
    <property type="match status" value="1"/>
</dbReference>
<protein>
    <recommendedName>
        <fullName evidence="1">Phosphodiester glycosidase domain-containing protein</fullName>
    </recommendedName>
</protein>
<comment type="caution">
    <text evidence="2">The sequence shown here is derived from an EMBL/GenBank/DDBJ whole genome shotgun (WGS) entry which is preliminary data.</text>
</comment>
<evidence type="ECO:0000259" key="1">
    <source>
        <dbReference type="Pfam" id="PF09992"/>
    </source>
</evidence>
<dbReference type="EMBL" id="VSSQ01000044">
    <property type="protein sequence ID" value="MPL68953.1"/>
    <property type="molecule type" value="Genomic_DNA"/>
</dbReference>
<dbReference type="PANTHER" id="PTHR40446">
    <property type="entry name" value="N-ACETYLGLUCOSAMINE-1-PHOSPHODIESTER ALPHA-N-ACETYLGLUCOSAMINIDASE"/>
    <property type="match status" value="1"/>
</dbReference>
<feature type="domain" description="Phosphodiester glycosidase" evidence="1">
    <location>
        <begin position="291"/>
        <end position="463"/>
    </location>
</feature>
<sequence>MNKFRRYVALFILILLLAVQTVSAAPATTVNTMRFSQTPEKIRIVFDVNNLPAHKVVLEQQPLQLVITFDGSLGKKVMQQTTFNDVYVNSLKITEVQPGKLQAVIALKHSVVYKVFTLTGPNRLVIDIIKEYDQKIQQEIAPGLQSRTWFRGRKAGPIAAHILEIDPKAGFMVKPTLSNDRVAGLETVKSMAVRSNALAAVNASYFGLNGEIIGLLKMNGQIVSVPGLARTALGILPNGSMVFDSVDYSGHVTLPDGRIVAITGVNCERGQDDLILYNEHYDQSTNTNEYGIEYVISGDKVTAINPKDSLLQPDSVVLSAHGAAGALPELKVGDTVKITETLGPVYDKAIYAIGAGPTLIKNGKVSLTTTTEQFGSDVAGGRAPRTAVATMKNGHILMVVVDGRQKHSIGMSLAELAAFMKEIGAVEAMNLDGGGSSEMVVNGEVVNIPSDGRERRVGDALIVVKKADNG</sequence>
<accession>A0A644TPS9</accession>
<dbReference type="PANTHER" id="PTHR40446:SF2">
    <property type="entry name" value="N-ACETYLGLUCOSAMINE-1-PHOSPHODIESTER ALPHA-N-ACETYLGLUCOSAMINIDASE"/>
    <property type="match status" value="1"/>
</dbReference>
<dbReference type="AlphaFoldDB" id="A0A644TPS9"/>
<gene>
    <name evidence="2" type="ORF">SDC9_14686</name>
</gene>
<proteinExistence type="predicted"/>
<dbReference type="Pfam" id="PF09992">
    <property type="entry name" value="NAGPA"/>
    <property type="match status" value="1"/>
</dbReference>
<reference evidence="2" key="1">
    <citation type="submission" date="2019-08" db="EMBL/GenBank/DDBJ databases">
        <authorList>
            <person name="Kucharzyk K."/>
            <person name="Murdoch R.W."/>
            <person name="Higgins S."/>
            <person name="Loffler F."/>
        </authorList>
    </citation>
    <scope>NUCLEOTIDE SEQUENCE</scope>
</reference>
<name>A0A644TPS9_9ZZZZ</name>
<evidence type="ECO:0000313" key="2">
    <source>
        <dbReference type="EMBL" id="MPL68953.1"/>
    </source>
</evidence>
<organism evidence="2">
    <name type="scientific">bioreactor metagenome</name>
    <dbReference type="NCBI Taxonomy" id="1076179"/>
    <lineage>
        <taxon>unclassified sequences</taxon>
        <taxon>metagenomes</taxon>
        <taxon>ecological metagenomes</taxon>
    </lineage>
</organism>
<dbReference type="InterPro" id="IPR018711">
    <property type="entry name" value="NAGPA"/>
</dbReference>